<evidence type="ECO:0000256" key="7">
    <source>
        <dbReference type="HAMAP-Rule" id="MF_00259"/>
    </source>
</evidence>
<dbReference type="Gene3D" id="2.40.30.110">
    <property type="entry name" value="Aminomethyltransferase beta-barrel domains"/>
    <property type="match status" value="1"/>
</dbReference>
<evidence type="ECO:0000256" key="3">
    <source>
        <dbReference type="ARBA" id="ARBA00022576"/>
    </source>
</evidence>
<evidence type="ECO:0000259" key="9">
    <source>
        <dbReference type="Pfam" id="PF01571"/>
    </source>
</evidence>
<dbReference type="Pfam" id="PF01571">
    <property type="entry name" value="GCV_T"/>
    <property type="match status" value="1"/>
</dbReference>
<dbReference type="PIRSF" id="PIRSF006487">
    <property type="entry name" value="GcvT"/>
    <property type="match status" value="1"/>
</dbReference>
<dbReference type="Gene3D" id="3.30.1360.120">
    <property type="entry name" value="Probable tRNA modification gtpase trme, domain 1"/>
    <property type="match status" value="1"/>
</dbReference>
<dbReference type="Gene3D" id="3.30.70.1400">
    <property type="entry name" value="Aminomethyltransferase beta-barrel domains"/>
    <property type="match status" value="1"/>
</dbReference>
<evidence type="ECO:0000256" key="1">
    <source>
        <dbReference type="ARBA" id="ARBA00008609"/>
    </source>
</evidence>
<comment type="function">
    <text evidence="7">The glycine cleavage system catalyzes the degradation of glycine.</text>
</comment>
<evidence type="ECO:0000256" key="8">
    <source>
        <dbReference type="PIRSR" id="PIRSR006487-1"/>
    </source>
</evidence>
<feature type="domain" description="GCVT N-terminal" evidence="9">
    <location>
        <begin position="6"/>
        <end position="260"/>
    </location>
</feature>
<gene>
    <name evidence="7 11" type="primary">gcvT</name>
    <name evidence="11" type="ORF">C7B45_00555</name>
</gene>
<dbReference type="InterPro" id="IPR027266">
    <property type="entry name" value="TrmE/GcvT-like"/>
</dbReference>
<dbReference type="InterPro" id="IPR013977">
    <property type="entry name" value="GcvT_C"/>
</dbReference>
<dbReference type="GO" id="GO:0004047">
    <property type="term" value="F:aminomethyltransferase activity"/>
    <property type="evidence" value="ECO:0007669"/>
    <property type="project" value="UniProtKB-UniRule"/>
</dbReference>
<dbReference type="PANTHER" id="PTHR43757">
    <property type="entry name" value="AMINOMETHYLTRANSFERASE"/>
    <property type="match status" value="1"/>
</dbReference>
<dbReference type="GO" id="GO:0005829">
    <property type="term" value="C:cytosol"/>
    <property type="evidence" value="ECO:0007669"/>
    <property type="project" value="TreeGrafter"/>
</dbReference>
<dbReference type="InterPro" id="IPR006223">
    <property type="entry name" value="GcvT"/>
</dbReference>
<dbReference type="Pfam" id="PF08669">
    <property type="entry name" value="GCV_T_C"/>
    <property type="match status" value="1"/>
</dbReference>
<dbReference type="Proteomes" id="UP000241848">
    <property type="component" value="Unassembled WGS sequence"/>
</dbReference>
<evidence type="ECO:0000256" key="6">
    <source>
        <dbReference type="ARBA" id="ARBA00047665"/>
    </source>
</evidence>
<evidence type="ECO:0000256" key="4">
    <source>
        <dbReference type="ARBA" id="ARBA00022679"/>
    </source>
</evidence>
<dbReference type="InterPro" id="IPR028896">
    <property type="entry name" value="GcvT/YgfZ/DmdA"/>
</dbReference>
<dbReference type="GO" id="GO:0019464">
    <property type="term" value="P:glycine decarboxylation via glycine cleavage system"/>
    <property type="evidence" value="ECO:0007669"/>
    <property type="project" value="UniProtKB-UniRule"/>
</dbReference>
<dbReference type="InterPro" id="IPR022903">
    <property type="entry name" value="GcvT_bac"/>
</dbReference>
<evidence type="ECO:0000259" key="10">
    <source>
        <dbReference type="Pfam" id="PF08669"/>
    </source>
</evidence>
<proteinExistence type="inferred from homology"/>
<dbReference type="FunFam" id="3.30.70.1400:FF:000001">
    <property type="entry name" value="Aminomethyltransferase"/>
    <property type="match status" value="1"/>
</dbReference>
<dbReference type="NCBIfam" id="NF001567">
    <property type="entry name" value="PRK00389.1"/>
    <property type="match status" value="1"/>
</dbReference>
<dbReference type="SUPFAM" id="SSF101790">
    <property type="entry name" value="Aminomethyltransferase beta-barrel domain"/>
    <property type="match status" value="1"/>
</dbReference>
<dbReference type="AlphaFoldDB" id="A0A2T2WPH4"/>
<dbReference type="EC" id="2.1.2.10" evidence="2 7"/>
<feature type="domain" description="Aminomethyltransferase C-terminal" evidence="10">
    <location>
        <begin position="279"/>
        <end position="357"/>
    </location>
</feature>
<comment type="subunit">
    <text evidence="7">The glycine cleavage system is composed of four proteins: P, T, L and H.</text>
</comment>
<dbReference type="Gene3D" id="4.10.1250.10">
    <property type="entry name" value="Aminomethyltransferase fragment"/>
    <property type="match status" value="1"/>
</dbReference>
<dbReference type="HAMAP" id="MF_00259">
    <property type="entry name" value="GcvT"/>
    <property type="match status" value="1"/>
</dbReference>
<comment type="similarity">
    <text evidence="1 7">Belongs to the GcvT family.</text>
</comment>
<evidence type="ECO:0000256" key="2">
    <source>
        <dbReference type="ARBA" id="ARBA00012616"/>
    </source>
</evidence>
<dbReference type="EMBL" id="PXYV01000001">
    <property type="protein sequence ID" value="PSR24137.1"/>
    <property type="molecule type" value="Genomic_DNA"/>
</dbReference>
<feature type="binding site" evidence="8">
    <location>
        <position position="197"/>
    </location>
    <ligand>
        <name>substrate</name>
    </ligand>
</feature>
<comment type="catalytic activity">
    <reaction evidence="6 7">
        <text>N(6)-[(R)-S(8)-aminomethyldihydrolipoyl]-L-lysyl-[protein] + (6S)-5,6,7,8-tetrahydrofolate = N(6)-[(R)-dihydrolipoyl]-L-lysyl-[protein] + (6R)-5,10-methylene-5,6,7,8-tetrahydrofolate + NH4(+)</text>
        <dbReference type="Rhea" id="RHEA:16945"/>
        <dbReference type="Rhea" id="RHEA-COMP:10475"/>
        <dbReference type="Rhea" id="RHEA-COMP:10492"/>
        <dbReference type="ChEBI" id="CHEBI:15636"/>
        <dbReference type="ChEBI" id="CHEBI:28938"/>
        <dbReference type="ChEBI" id="CHEBI:57453"/>
        <dbReference type="ChEBI" id="CHEBI:83100"/>
        <dbReference type="ChEBI" id="CHEBI:83143"/>
        <dbReference type="EC" id="2.1.2.10"/>
    </reaction>
</comment>
<dbReference type="FunFam" id="2.40.30.110:FF:000003">
    <property type="entry name" value="Aminomethyltransferase"/>
    <property type="match status" value="1"/>
</dbReference>
<dbReference type="InterPro" id="IPR006222">
    <property type="entry name" value="GCVT_N"/>
</dbReference>
<evidence type="ECO:0000313" key="12">
    <source>
        <dbReference type="Proteomes" id="UP000241848"/>
    </source>
</evidence>
<organism evidence="11 12">
    <name type="scientific">Sulfobacillus acidophilus</name>
    <dbReference type="NCBI Taxonomy" id="53633"/>
    <lineage>
        <taxon>Bacteria</taxon>
        <taxon>Bacillati</taxon>
        <taxon>Bacillota</taxon>
        <taxon>Clostridia</taxon>
        <taxon>Eubacteriales</taxon>
        <taxon>Clostridiales Family XVII. Incertae Sedis</taxon>
        <taxon>Sulfobacillus</taxon>
    </lineage>
</organism>
<reference evidence="11 12" key="1">
    <citation type="journal article" date="2014" name="BMC Genomics">
        <title>Comparison of environmental and isolate Sulfobacillus genomes reveals diverse carbon, sulfur, nitrogen, and hydrogen metabolisms.</title>
        <authorList>
            <person name="Justice N.B."/>
            <person name="Norman A."/>
            <person name="Brown C.T."/>
            <person name="Singh A."/>
            <person name="Thomas B.C."/>
            <person name="Banfield J.F."/>
        </authorList>
    </citation>
    <scope>NUCLEOTIDE SEQUENCE [LARGE SCALE GENOMIC DNA]</scope>
    <source>
        <strain evidence="11">AMDSBA3</strain>
    </source>
</reference>
<comment type="caution">
    <text evidence="11">The sequence shown here is derived from an EMBL/GenBank/DDBJ whole genome shotgun (WGS) entry which is preliminary data.</text>
</comment>
<protein>
    <recommendedName>
        <fullName evidence="2 7">Aminomethyltransferase</fullName>
        <ecNumber evidence="2 7">2.1.2.10</ecNumber>
    </recommendedName>
    <alternativeName>
        <fullName evidence="5 7">Glycine cleavage system T protein</fullName>
    </alternativeName>
</protein>
<evidence type="ECO:0000256" key="5">
    <source>
        <dbReference type="ARBA" id="ARBA00031395"/>
    </source>
</evidence>
<keyword evidence="3 7" id="KW-0032">Aminotransferase</keyword>
<name>A0A2T2WPH4_9FIRM</name>
<accession>A0A2T2WPH4</accession>
<evidence type="ECO:0000313" key="11">
    <source>
        <dbReference type="EMBL" id="PSR24137.1"/>
    </source>
</evidence>
<dbReference type="SUPFAM" id="SSF103025">
    <property type="entry name" value="Folate-binding domain"/>
    <property type="match status" value="1"/>
</dbReference>
<dbReference type="GO" id="GO:0008483">
    <property type="term" value="F:transaminase activity"/>
    <property type="evidence" value="ECO:0007669"/>
    <property type="project" value="UniProtKB-KW"/>
</dbReference>
<sequence>MRETPLTSWHRQHQAKMMEFGGFLMPVEYDRGILAEHMSVREHLGAFDVSHMGEFEVSGADAARFLDYVVTNQPSALSVGQALYTPMCYENGGTVDDLLVYRLKSDRFMLVVNAGNIEKDWVWINRLADGWSAVTLKDRSEEIGLIALQGPDAESKLRPLTKADLASLPSYHAVPTTVAGLEGLVSRTGYTGEPGFELYVSQRDTVALWEHLLDQGALPVGLGARDTLRLEARLPLYEHELTAEITPLEAGLSPFIKWDKGDFVGKAALARQKANGLKRRSVGLRLEGGIARAGYDVVAERGAKPIGRVTSGTKSPTLGYPIALALIDTAFASVGTSLYVRIRGRDILATVVKTPFYRRSRAAAETS</sequence>
<dbReference type="NCBIfam" id="TIGR00528">
    <property type="entry name" value="gcvT"/>
    <property type="match status" value="1"/>
</dbReference>
<keyword evidence="4 7" id="KW-0808">Transferase</keyword>
<dbReference type="GO" id="GO:0005960">
    <property type="term" value="C:glycine cleavage complex"/>
    <property type="evidence" value="ECO:0007669"/>
    <property type="project" value="InterPro"/>
</dbReference>
<dbReference type="PANTHER" id="PTHR43757:SF2">
    <property type="entry name" value="AMINOMETHYLTRANSFERASE, MITOCHONDRIAL"/>
    <property type="match status" value="1"/>
</dbReference>
<dbReference type="InterPro" id="IPR029043">
    <property type="entry name" value="GcvT/YgfZ_C"/>
</dbReference>